<evidence type="ECO:0000313" key="15">
    <source>
        <dbReference type="Proteomes" id="UP000037069"/>
    </source>
</evidence>
<feature type="domain" description="Malonyl-CoA:ACP transacylase (MAT)" evidence="13">
    <location>
        <begin position="67"/>
        <end position="362"/>
    </location>
</feature>
<dbReference type="Gene3D" id="3.40.366.10">
    <property type="entry name" value="Malonyl-Coenzyme A Acyl Carrier Protein, domain 2"/>
    <property type="match status" value="1"/>
</dbReference>
<protein>
    <recommendedName>
        <fullName evidence="3">[acyl-carrier-protein] S-malonyltransferase</fullName>
        <ecNumber evidence="3">2.3.1.39</ecNumber>
    </recommendedName>
    <alternativeName>
        <fullName evidence="12">[Acyl-carrier-protein] malonyltransferase</fullName>
    </alternativeName>
</protein>
<evidence type="ECO:0000256" key="1">
    <source>
        <dbReference type="ARBA" id="ARBA00004173"/>
    </source>
</evidence>
<gene>
    <name evidence="14" type="ORF">FF38_07765</name>
</gene>
<keyword evidence="6" id="KW-0276">Fatty acid metabolism</keyword>
<dbReference type="PANTHER" id="PTHR47170">
    <property type="entry name" value="MALONYL-COA ACP TRANSACYLASE, ACP-BINDING"/>
    <property type="match status" value="1"/>
</dbReference>
<dbReference type="GO" id="GO:0006633">
    <property type="term" value="P:fatty acid biosynthetic process"/>
    <property type="evidence" value="ECO:0007669"/>
    <property type="project" value="UniProtKB-UniPathway"/>
</dbReference>
<dbReference type="InterPro" id="IPR014043">
    <property type="entry name" value="Acyl_transferase_dom"/>
</dbReference>
<evidence type="ECO:0000256" key="9">
    <source>
        <dbReference type="ARBA" id="ARBA00023128"/>
    </source>
</evidence>
<sequence length="375" mass="41694">MFSLRLNLTNNLRRLPLQRLKCSKVEEKPVDLAQGSTDQTKVLQNMLATDEEVARPKIDPKETSIVLFPGQGTQYVGMASRLMRFPEARRIFEMANEVLGYDLLKLCLEGPKDKLNRTEHAQPAVMVSSLAALEQLKEERPKAIDSCVATAGFSLGELTALVFAGVIPFDKGLKLVQVRANAMQMACDKAAGAMAMVLYAPDTEIGAACAKALQWCIDKGVEKPYCGVGNYMYPHCKIIAGNVEAIEFLEKNSKSLKIRRMKRLAVNGAFHTPLMEPAVEPFAKALSKIQLEEPLIRVYSNIDGKPYKSVAQIQKMLPKQIVRPVKWEQTMHQMYERQQGVDFPRTFECGPGKGLIPVLEKVNAKAANTAYHIEA</sequence>
<evidence type="ECO:0000256" key="12">
    <source>
        <dbReference type="ARBA" id="ARBA00077751"/>
    </source>
</evidence>
<evidence type="ECO:0000256" key="2">
    <source>
        <dbReference type="ARBA" id="ARBA00005194"/>
    </source>
</evidence>
<evidence type="ECO:0000256" key="10">
    <source>
        <dbReference type="ARBA" id="ARBA00023160"/>
    </source>
</evidence>
<evidence type="ECO:0000256" key="3">
    <source>
        <dbReference type="ARBA" id="ARBA00013258"/>
    </source>
</evidence>
<keyword evidence="15" id="KW-1185">Reference proteome</keyword>
<comment type="caution">
    <text evidence="14">The sequence shown here is derived from an EMBL/GenBank/DDBJ whole genome shotgun (WGS) entry which is preliminary data.</text>
</comment>
<keyword evidence="5" id="KW-0808">Transferase</keyword>
<dbReference type="Gene3D" id="3.30.70.250">
    <property type="entry name" value="Malonyl-CoA ACP transacylase, ACP-binding"/>
    <property type="match status" value="1"/>
</dbReference>
<evidence type="ECO:0000313" key="14">
    <source>
        <dbReference type="EMBL" id="KNC32937.1"/>
    </source>
</evidence>
<reference evidence="14 15" key="1">
    <citation type="journal article" date="2015" name="Nat. Commun.">
        <title>Lucilia cuprina genome unlocks parasitic fly biology to underpin future interventions.</title>
        <authorList>
            <person name="Anstead C.A."/>
            <person name="Korhonen P.K."/>
            <person name="Young N.D."/>
            <person name="Hall R.S."/>
            <person name="Jex A.R."/>
            <person name="Murali S.C."/>
            <person name="Hughes D.S."/>
            <person name="Lee S.F."/>
            <person name="Perry T."/>
            <person name="Stroehlein A.J."/>
            <person name="Ansell B.R."/>
            <person name="Breugelmans B."/>
            <person name="Hofmann A."/>
            <person name="Qu J."/>
            <person name="Dugan S."/>
            <person name="Lee S.L."/>
            <person name="Chao H."/>
            <person name="Dinh H."/>
            <person name="Han Y."/>
            <person name="Doddapaneni H.V."/>
            <person name="Worley K.C."/>
            <person name="Muzny D.M."/>
            <person name="Ioannidis P."/>
            <person name="Waterhouse R.M."/>
            <person name="Zdobnov E.M."/>
            <person name="James P.J."/>
            <person name="Bagnall N.H."/>
            <person name="Kotze A.C."/>
            <person name="Gibbs R.A."/>
            <person name="Richards S."/>
            <person name="Batterham P."/>
            <person name="Gasser R.B."/>
        </authorList>
    </citation>
    <scope>NUCLEOTIDE SEQUENCE [LARGE SCALE GENOMIC DNA]</scope>
    <source>
        <strain evidence="14 15">LS</strain>
        <tissue evidence="14">Full body</tissue>
    </source>
</reference>
<dbReference type="GO" id="GO:0004314">
    <property type="term" value="F:[acyl-carrier-protein] S-malonyltransferase activity"/>
    <property type="evidence" value="ECO:0007669"/>
    <property type="project" value="UniProtKB-EC"/>
</dbReference>
<keyword evidence="4" id="KW-0444">Lipid biosynthesis</keyword>
<dbReference type="EMBL" id="JRES01000254">
    <property type="protein sequence ID" value="KNC32937.1"/>
    <property type="molecule type" value="Genomic_DNA"/>
</dbReference>
<dbReference type="GO" id="GO:0005739">
    <property type="term" value="C:mitochondrion"/>
    <property type="evidence" value="ECO:0007669"/>
    <property type="project" value="UniProtKB-SubCell"/>
</dbReference>
<dbReference type="OrthoDB" id="541883at2759"/>
<keyword evidence="7" id="KW-0809">Transit peptide</keyword>
<dbReference type="Proteomes" id="UP000037069">
    <property type="component" value="Unassembled WGS sequence"/>
</dbReference>
<keyword evidence="8" id="KW-0443">Lipid metabolism</keyword>
<evidence type="ECO:0000256" key="5">
    <source>
        <dbReference type="ARBA" id="ARBA00022679"/>
    </source>
</evidence>
<comment type="pathway">
    <text evidence="2">Lipid metabolism; fatty acid biosynthesis.</text>
</comment>
<organism evidence="14 15">
    <name type="scientific">Lucilia cuprina</name>
    <name type="common">Green bottle fly</name>
    <name type="synonym">Australian sheep blowfly</name>
    <dbReference type="NCBI Taxonomy" id="7375"/>
    <lineage>
        <taxon>Eukaryota</taxon>
        <taxon>Metazoa</taxon>
        <taxon>Ecdysozoa</taxon>
        <taxon>Arthropoda</taxon>
        <taxon>Hexapoda</taxon>
        <taxon>Insecta</taxon>
        <taxon>Pterygota</taxon>
        <taxon>Neoptera</taxon>
        <taxon>Endopterygota</taxon>
        <taxon>Diptera</taxon>
        <taxon>Brachycera</taxon>
        <taxon>Muscomorpha</taxon>
        <taxon>Oestroidea</taxon>
        <taxon>Calliphoridae</taxon>
        <taxon>Luciliinae</taxon>
        <taxon>Lucilia</taxon>
    </lineage>
</organism>
<dbReference type="STRING" id="7375.A0A0L0CL31"/>
<comment type="similarity">
    <text evidence="11">Belongs to the type II malonyltransferase family.</text>
</comment>
<evidence type="ECO:0000256" key="7">
    <source>
        <dbReference type="ARBA" id="ARBA00022946"/>
    </source>
</evidence>
<dbReference type="FunFam" id="3.30.70.250:FF:000005">
    <property type="entry name" value="Malonyl-CoA-acyl carrier protein transacylase, mitochondrial"/>
    <property type="match status" value="1"/>
</dbReference>
<dbReference type="OMA" id="AANYNCP"/>
<dbReference type="AlphaFoldDB" id="A0A0L0CL31"/>
<evidence type="ECO:0000256" key="4">
    <source>
        <dbReference type="ARBA" id="ARBA00022516"/>
    </source>
</evidence>
<dbReference type="SUPFAM" id="SSF52151">
    <property type="entry name" value="FabD/lysophospholipase-like"/>
    <property type="match status" value="1"/>
</dbReference>
<dbReference type="SMART" id="SM00827">
    <property type="entry name" value="PKS_AT"/>
    <property type="match status" value="1"/>
</dbReference>
<dbReference type="UniPathway" id="UPA00094"/>
<dbReference type="EC" id="2.3.1.39" evidence="3"/>
<dbReference type="InterPro" id="IPR001227">
    <property type="entry name" value="Ac_transferase_dom_sf"/>
</dbReference>
<evidence type="ECO:0000256" key="11">
    <source>
        <dbReference type="ARBA" id="ARBA00061523"/>
    </source>
</evidence>
<evidence type="ECO:0000256" key="8">
    <source>
        <dbReference type="ARBA" id="ARBA00023098"/>
    </source>
</evidence>
<evidence type="ECO:0000256" key="6">
    <source>
        <dbReference type="ARBA" id="ARBA00022832"/>
    </source>
</evidence>
<dbReference type="SUPFAM" id="SSF55048">
    <property type="entry name" value="Probable ACP-binding domain of malonyl-CoA ACP transacylase"/>
    <property type="match status" value="1"/>
</dbReference>
<keyword evidence="10" id="KW-0275">Fatty acid biosynthesis</keyword>
<dbReference type="InterPro" id="IPR016036">
    <property type="entry name" value="Malonyl_transacylase_ACP-bd"/>
</dbReference>
<proteinExistence type="inferred from homology"/>
<dbReference type="InterPro" id="IPR016035">
    <property type="entry name" value="Acyl_Trfase/lysoPLipase"/>
</dbReference>
<dbReference type="Pfam" id="PF00698">
    <property type="entry name" value="Acyl_transf_1"/>
    <property type="match status" value="1"/>
</dbReference>
<comment type="subcellular location">
    <subcellularLocation>
        <location evidence="1">Mitochondrion</location>
    </subcellularLocation>
</comment>
<evidence type="ECO:0000259" key="13">
    <source>
        <dbReference type="SMART" id="SM00827"/>
    </source>
</evidence>
<keyword evidence="9" id="KW-0496">Mitochondrion</keyword>
<dbReference type="PANTHER" id="PTHR47170:SF2">
    <property type="entry name" value="MALONYL-COA:ACP TRANSACYLASE (MAT) DOMAIN-CONTAINING PROTEIN"/>
    <property type="match status" value="1"/>
</dbReference>
<name>A0A0L0CL31_LUCCU</name>
<dbReference type="InterPro" id="IPR052760">
    <property type="entry name" value="Mitochondrial_malonyltrans"/>
</dbReference>
<accession>A0A0L0CL31</accession>